<evidence type="ECO:0000313" key="8">
    <source>
        <dbReference type="EMBL" id="QBR03962.1"/>
    </source>
</evidence>
<dbReference type="AlphaFoldDB" id="A0A4P7DB06"/>
<dbReference type="InterPro" id="IPR016162">
    <property type="entry name" value="Ald_DH_N"/>
</dbReference>
<dbReference type="SUPFAM" id="SSF53720">
    <property type="entry name" value="ALDH-like"/>
    <property type="match status" value="1"/>
</dbReference>
<evidence type="ECO:0000256" key="5">
    <source>
        <dbReference type="PROSITE-ProRule" id="PRU10007"/>
    </source>
</evidence>
<proteinExistence type="inferred from homology"/>
<dbReference type="PANTHER" id="PTHR42804">
    <property type="entry name" value="ALDEHYDE DEHYDROGENASE"/>
    <property type="match status" value="1"/>
</dbReference>
<accession>A0A4P7DB06</accession>
<dbReference type="Gene3D" id="3.40.309.10">
    <property type="entry name" value="Aldehyde Dehydrogenase, Chain A, domain 2"/>
    <property type="match status" value="1"/>
</dbReference>
<keyword evidence="9" id="KW-1185">Reference proteome</keyword>
<protein>
    <recommendedName>
        <fullName evidence="3">aldehyde dehydrogenase (NAD(+))</fullName>
        <ecNumber evidence="3">1.2.1.3</ecNumber>
    </recommendedName>
</protein>
<dbReference type="InterPro" id="IPR016161">
    <property type="entry name" value="Ald_DH/histidinol_DH"/>
</dbReference>
<dbReference type="EC" id="1.2.1.3" evidence="3"/>
<dbReference type="PANTHER" id="PTHR42804:SF1">
    <property type="entry name" value="ALDEHYDE DEHYDROGENASE-RELATED"/>
    <property type="match status" value="1"/>
</dbReference>
<evidence type="ECO:0000259" key="7">
    <source>
        <dbReference type="Pfam" id="PF00171"/>
    </source>
</evidence>
<feature type="active site" evidence="5">
    <location>
        <position position="253"/>
    </location>
</feature>
<keyword evidence="2 6" id="KW-0560">Oxidoreductase</keyword>
<gene>
    <name evidence="8" type="ORF">E1956_42920</name>
</gene>
<sequence>MDASTIKVPVHDRFYIGGKWVEPAVPGETHHVIDASTEAIIATVPLGDAADVDRAVAAARRGFDTWSQSDLRTRSEALTEIHAKLAERSQEIAALISSEMGMPLPVSGLLQAGLPLWSFATMAKLVHEFAWEEEVGNSLIVREPVGVVGAITPWNYPLHQIAAKVAPAIAAGCAIVLKPSEVAPLSSFVLAEVIDSVGLPAGVFNLVTGTGPVVGEALARHTDVDMISLTGSTRAGRRVSELAAQTIKRVSLELGGKSANIILDDVGEDLTAAVVDGIQKCFVNSGQTCTAFTRMLVPRHLLAQVEGIARSVVEALKLGSPFAPGSELGPMVTKGHLETVRRYIAKGIEEGAKLICGGPEPVAGLAKGWFARPTVFSGVAPGMTIEQEEIFGPVLSIIPYDDEGEAIRIANDTIYGLSGGVWSRDPARAERVARRMRTGMVDINGGAFNPMQAFGGYKQSGNGRELGVHGLAEFTEIKAIQR</sequence>
<dbReference type="Gene3D" id="3.40.605.10">
    <property type="entry name" value="Aldehyde Dehydrogenase, Chain A, domain 1"/>
    <property type="match status" value="1"/>
</dbReference>
<dbReference type="InterPro" id="IPR016160">
    <property type="entry name" value="Ald_DH_CS_CYS"/>
</dbReference>
<evidence type="ECO:0000313" key="9">
    <source>
        <dbReference type="Proteomes" id="UP000295727"/>
    </source>
</evidence>
<dbReference type="CDD" id="cd07138">
    <property type="entry name" value="ALDH_CddD_SSP0762"/>
    <property type="match status" value="1"/>
</dbReference>
<dbReference type="RefSeq" id="WP_134759884.1">
    <property type="nucleotide sequence ID" value="NZ_CP038152.1"/>
</dbReference>
<name>A0A4P7DB06_9BURK</name>
<evidence type="ECO:0000256" key="4">
    <source>
        <dbReference type="ARBA" id="ARBA00049194"/>
    </source>
</evidence>
<dbReference type="Proteomes" id="UP000295727">
    <property type="component" value="Plasmid unnamed1"/>
</dbReference>
<dbReference type="InterPro" id="IPR015590">
    <property type="entry name" value="Aldehyde_DH_dom"/>
</dbReference>
<reference evidence="8 9" key="1">
    <citation type="submission" date="2019-03" db="EMBL/GenBank/DDBJ databases">
        <title>Paraburkholderia sp. 7MH5, isolated from subtropical forest soil.</title>
        <authorList>
            <person name="Gao Z.-H."/>
            <person name="Qiu L.-H."/>
        </authorList>
    </citation>
    <scope>NUCLEOTIDE SEQUENCE [LARGE SCALE GENOMIC DNA]</scope>
    <source>
        <strain evidence="8 9">7MH5</strain>
        <plasmid evidence="8 9">unnamed1</plasmid>
    </source>
</reference>
<comment type="similarity">
    <text evidence="1 6">Belongs to the aldehyde dehydrogenase family.</text>
</comment>
<dbReference type="FunFam" id="3.40.605.10:FF:000007">
    <property type="entry name" value="NAD/NADP-dependent betaine aldehyde dehydrogenase"/>
    <property type="match status" value="1"/>
</dbReference>
<evidence type="ECO:0000256" key="1">
    <source>
        <dbReference type="ARBA" id="ARBA00009986"/>
    </source>
</evidence>
<dbReference type="PROSITE" id="PS00687">
    <property type="entry name" value="ALDEHYDE_DEHYDR_GLU"/>
    <property type="match status" value="1"/>
</dbReference>
<comment type="catalytic activity">
    <reaction evidence="4">
        <text>an aldehyde + NAD(+) + H2O = a carboxylate + NADH + 2 H(+)</text>
        <dbReference type="Rhea" id="RHEA:16185"/>
        <dbReference type="ChEBI" id="CHEBI:15377"/>
        <dbReference type="ChEBI" id="CHEBI:15378"/>
        <dbReference type="ChEBI" id="CHEBI:17478"/>
        <dbReference type="ChEBI" id="CHEBI:29067"/>
        <dbReference type="ChEBI" id="CHEBI:57540"/>
        <dbReference type="ChEBI" id="CHEBI:57945"/>
        <dbReference type="EC" id="1.2.1.3"/>
    </reaction>
</comment>
<evidence type="ECO:0000256" key="2">
    <source>
        <dbReference type="ARBA" id="ARBA00023002"/>
    </source>
</evidence>
<evidence type="ECO:0000256" key="3">
    <source>
        <dbReference type="ARBA" id="ARBA00024226"/>
    </source>
</evidence>
<dbReference type="InterPro" id="IPR029510">
    <property type="entry name" value="Ald_DH_CS_GLU"/>
</dbReference>
<dbReference type="GO" id="GO:0004029">
    <property type="term" value="F:aldehyde dehydrogenase (NAD+) activity"/>
    <property type="evidence" value="ECO:0007669"/>
    <property type="project" value="UniProtKB-EC"/>
</dbReference>
<keyword evidence="8" id="KW-0614">Plasmid</keyword>
<dbReference type="InterPro" id="IPR016163">
    <property type="entry name" value="Ald_DH_C"/>
</dbReference>
<evidence type="ECO:0000256" key="6">
    <source>
        <dbReference type="RuleBase" id="RU003345"/>
    </source>
</evidence>
<dbReference type="KEGG" id="ppai:E1956_42920"/>
<feature type="domain" description="Aldehyde dehydrogenase" evidence="7">
    <location>
        <begin position="20"/>
        <end position="480"/>
    </location>
</feature>
<dbReference type="OrthoDB" id="6187633at2"/>
<geneLocation type="plasmid" evidence="8 9">
    <name>unnamed1</name>
</geneLocation>
<dbReference type="EMBL" id="CP038152">
    <property type="protein sequence ID" value="QBR03962.1"/>
    <property type="molecule type" value="Genomic_DNA"/>
</dbReference>
<dbReference type="PROSITE" id="PS00070">
    <property type="entry name" value="ALDEHYDE_DEHYDR_CYS"/>
    <property type="match status" value="1"/>
</dbReference>
<dbReference type="Pfam" id="PF00171">
    <property type="entry name" value="Aldedh"/>
    <property type="match status" value="1"/>
</dbReference>
<organism evidence="8 9">
    <name type="scientific">Paraburkholderia pallida</name>
    <dbReference type="NCBI Taxonomy" id="2547399"/>
    <lineage>
        <taxon>Bacteria</taxon>
        <taxon>Pseudomonadati</taxon>
        <taxon>Pseudomonadota</taxon>
        <taxon>Betaproteobacteria</taxon>
        <taxon>Burkholderiales</taxon>
        <taxon>Burkholderiaceae</taxon>
        <taxon>Paraburkholderia</taxon>
    </lineage>
</organism>